<protein>
    <recommendedName>
        <fullName evidence="7">Adenylosuccinate synthetase</fullName>
        <ecNumber evidence="7">6.3.4.4</ecNumber>
    </recommendedName>
</protein>
<dbReference type="Gene3D" id="1.10.300.10">
    <property type="entry name" value="Adenylosuccinate Synthetase, subunit A, domain 2"/>
    <property type="match status" value="1"/>
</dbReference>
<dbReference type="GO" id="GO:0046040">
    <property type="term" value="P:IMP metabolic process"/>
    <property type="evidence" value="ECO:0007669"/>
    <property type="project" value="TreeGrafter"/>
</dbReference>
<keyword evidence="2 7" id="KW-0479">Metal-binding</keyword>
<keyword evidence="3 7" id="KW-0547">Nucleotide-binding</keyword>
<evidence type="ECO:0000313" key="9">
    <source>
        <dbReference type="EMBL" id="KXA96100.1"/>
    </source>
</evidence>
<comment type="caution">
    <text evidence="9">The sequence shown here is derived from an EMBL/GenBank/DDBJ whole genome shotgun (WGS) entry which is preliminary data.</text>
</comment>
<dbReference type="HAMAP" id="MF_00011">
    <property type="entry name" value="Adenylosucc_synth"/>
    <property type="match status" value="1"/>
</dbReference>
<dbReference type="InterPro" id="IPR027417">
    <property type="entry name" value="P-loop_NTPase"/>
</dbReference>
<dbReference type="AlphaFoldDB" id="A0A656YWI5"/>
<dbReference type="NCBIfam" id="NF003295">
    <property type="entry name" value="PRK04293.1"/>
    <property type="match status" value="1"/>
</dbReference>
<dbReference type="Gene3D" id="3.90.170.10">
    <property type="entry name" value="Adenylosuccinate Synthetase, subunit A, domain 3"/>
    <property type="match status" value="1"/>
</dbReference>
<dbReference type="Gene3D" id="3.40.440.10">
    <property type="entry name" value="Adenylosuccinate Synthetase, subunit A, domain 1"/>
    <property type="match status" value="2"/>
</dbReference>
<evidence type="ECO:0000256" key="3">
    <source>
        <dbReference type="ARBA" id="ARBA00022741"/>
    </source>
</evidence>
<comment type="function">
    <text evidence="7">Plays an important role in the de novo pathway of purine nucleotide biosynthesis.</text>
</comment>
<keyword evidence="6 7" id="KW-0342">GTP-binding</keyword>
<dbReference type="GO" id="GO:0005525">
    <property type="term" value="F:GTP binding"/>
    <property type="evidence" value="ECO:0007669"/>
    <property type="project" value="UniProtKB-KW"/>
</dbReference>
<evidence type="ECO:0000256" key="7">
    <source>
        <dbReference type="RuleBase" id="RU000520"/>
    </source>
</evidence>
<dbReference type="GO" id="GO:0046872">
    <property type="term" value="F:metal ion binding"/>
    <property type="evidence" value="ECO:0007669"/>
    <property type="project" value="UniProtKB-KW"/>
</dbReference>
<keyword evidence="10" id="KW-1185">Reference proteome</keyword>
<feature type="non-terminal residue" evidence="9">
    <location>
        <position position="318"/>
    </location>
</feature>
<dbReference type="InterPro" id="IPR042109">
    <property type="entry name" value="Adenylosuccinate_synth_dom1"/>
</dbReference>
<dbReference type="EMBL" id="LHXT01000130">
    <property type="protein sequence ID" value="KXA96100.1"/>
    <property type="molecule type" value="Genomic_DNA"/>
</dbReference>
<dbReference type="UniPathway" id="UPA00075">
    <property type="reaction ID" value="UER00335"/>
</dbReference>
<dbReference type="InterPro" id="IPR042111">
    <property type="entry name" value="Adenylosuccinate_synth_dom3"/>
</dbReference>
<dbReference type="SMART" id="SM00788">
    <property type="entry name" value="Adenylsucc_synt"/>
    <property type="match status" value="1"/>
</dbReference>
<evidence type="ECO:0000256" key="1">
    <source>
        <dbReference type="ARBA" id="ARBA00022598"/>
    </source>
</evidence>
<dbReference type="InterPro" id="IPR001114">
    <property type="entry name" value="Adenylosuccinate_synthetase"/>
</dbReference>
<accession>A0A656YWI5</accession>
<gene>
    <name evidence="9" type="ORF">AKJ39_05085</name>
</gene>
<keyword evidence="4 7" id="KW-0658">Purine biosynthesis</keyword>
<proteinExistence type="inferred from homology"/>
<reference evidence="9 10" key="1">
    <citation type="journal article" date="2016" name="Sci. Rep.">
        <title>Metabolic traits of an uncultured archaeal lineage -MSBL1- from brine pools of the Red Sea.</title>
        <authorList>
            <person name="Mwirichia R."/>
            <person name="Alam I."/>
            <person name="Rashid M."/>
            <person name="Vinu M."/>
            <person name="Ba-Alawi W."/>
            <person name="Anthony Kamau A."/>
            <person name="Kamanda Ngugi D."/>
            <person name="Goker M."/>
            <person name="Klenk H.P."/>
            <person name="Bajic V."/>
            <person name="Stingl U."/>
        </authorList>
    </citation>
    <scope>NUCLEOTIDE SEQUENCE [LARGE SCALE GENOMIC DNA]</scope>
    <source>
        <strain evidence="9">SCGC-AAA259J03</strain>
    </source>
</reference>
<dbReference type="PANTHER" id="PTHR11846">
    <property type="entry name" value="ADENYLOSUCCINATE SYNTHETASE"/>
    <property type="match status" value="1"/>
</dbReference>
<dbReference type="Proteomes" id="UP000070257">
    <property type="component" value="Unassembled WGS sequence"/>
</dbReference>
<dbReference type="SUPFAM" id="SSF52540">
    <property type="entry name" value="P-loop containing nucleoside triphosphate hydrolases"/>
    <property type="match status" value="1"/>
</dbReference>
<sequence>MPCTIIAGGQWGDEGKGKISSFLSLKDEPTKVARSGVGPNAGHTVHWKGEEYGLREISCGFVQEKAEVLIGPGVLINPEVVLDEIEKTGIGERIGIDPKCPIIEQKHIEQDKSSKHLESEIGTTGTGCGPANSERANRSIKLAREIDELEEFITDVPKKINEGIKNGEKVIIEGSQGFGLSLYFGTYPYVTSKDVTASSLAADVGVGPTSVDEVVLVFKSFVSRVGAGPFPTEMSPEEAEAKGIAETATVTGRKRRIGEFDFDLANRSAMINGATQLALTNVDRLFDGNKGVKEYEELTKDAKKFIEKVEQNIGTPVT</sequence>
<organism evidence="9 10">
    <name type="scientific">candidate division MSBL1 archaeon SCGC-AAA259J03</name>
    <dbReference type="NCBI Taxonomy" id="1698269"/>
    <lineage>
        <taxon>Archaea</taxon>
        <taxon>Methanobacteriati</taxon>
        <taxon>Methanobacteriota</taxon>
        <taxon>candidate division MSBL1</taxon>
    </lineage>
</organism>
<dbReference type="GO" id="GO:0044208">
    <property type="term" value="P:'de novo' AMP biosynthetic process"/>
    <property type="evidence" value="ECO:0007669"/>
    <property type="project" value="UniProtKB-UniPathway"/>
</dbReference>
<dbReference type="GO" id="GO:0005737">
    <property type="term" value="C:cytoplasm"/>
    <property type="evidence" value="ECO:0007669"/>
    <property type="project" value="TreeGrafter"/>
</dbReference>
<feature type="region of interest" description="Disordered" evidence="8">
    <location>
        <begin position="111"/>
        <end position="134"/>
    </location>
</feature>
<comment type="catalytic activity">
    <reaction evidence="7">
        <text>IMP + L-aspartate + GTP = N(6)-(1,2-dicarboxyethyl)-AMP + GDP + phosphate + 2 H(+)</text>
        <dbReference type="Rhea" id="RHEA:15753"/>
        <dbReference type="ChEBI" id="CHEBI:15378"/>
        <dbReference type="ChEBI" id="CHEBI:29991"/>
        <dbReference type="ChEBI" id="CHEBI:37565"/>
        <dbReference type="ChEBI" id="CHEBI:43474"/>
        <dbReference type="ChEBI" id="CHEBI:57567"/>
        <dbReference type="ChEBI" id="CHEBI:58053"/>
        <dbReference type="ChEBI" id="CHEBI:58189"/>
        <dbReference type="EC" id="6.3.4.4"/>
    </reaction>
</comment>
<dbReference type="InterPro" id="IPR018220">
    <property type="entry name" value="Adenylosuccin_syn_GTP-bd"/>
</dbReference>
<evidence type="ECO:0000256" key="8">
    <source>
        <dbReference type="SAM" id="MobiDB-lite"/>
    </source>
</evidence>
<keyword evidence="1 7" id="KW-0436">Ligase</keyword>
<evidence type="ECO:0000313" key="10">
    <source>
        <dbReference type="Proteomes" id="UP000070257"/>
    </source>
</evidence>
<evidence type="ECO:0000256" key="2">
    <source>
        <dbReference type="ARBA" id="ARBA00022723"/>
    </source>
</evidence>
<dbReference type="EC" id="6.3.4.4" evidence="7"/>
<dbReference type="PANTHER" id="PTHR11846:SF0">
    <property type="entry name" value="ADENYLOSUCCINATE SYNTHETASE"/>
    <property type="match status" value="1"/>
</dbReference>
<comment type="similarity">
    <text evidence="7">Belongs to the adenylosuccinate synthetase family.</text>
</comment>
<evidence type="ECO:0000256" key="5">
    <source>
        <dbReference type="ARBA" id="ARBA00022842"/>
    </source>
</evidence>
<comment type="pathway">
    <text evidence="7">Purine metabolism; AMP biosynthesis via de novo pathway; AMP from IMP: step 1/2.</text>
</comment>
<dbReference type="PROSITE" id="PS01266">
    <property type="entry name" value="ADENYLOSUCCIN_SYN_1"/>
    <property type="match status" value="1"/>
</dbReference>
<name>A0A656YWI5_9EURY</name>
<keyword evidence="5 7" id="KW-0460">Magnesium</keyword>
<evidence type="ECO:0000256" key="6">
    <source>
        <dbReference type="ARBA" id="ARBA00023134"/>
    </source>
</evidence>
<dbReference type="InterPro" id="IPR042110">
    <property type="entry name" value="Adenylosuccinate_synth_dom2"/>
</dbReference>
<dbReference type="Pfam" id="PF00709">
    <property type="entry name" value="Adenylsucc_synt"/>
    <property type="match status" value="2"/>
</dbReference>
<dbReference type="GO" id="GO:0004019">
    <property type="term" value="F:adenylosuccinate synthase activity"/>
    <property type="evidence" value="ECO:0007669"/>
    <property type="project" value="UniProtKB-EC"/>
</dbReference>
<evidence type="ECO:0000256" key="4">
    <source>
        <dbReference type="ARBA" id="ARBA00022755"/>
    </source>
</evidence>